<protein>
    <submittedName>
        <fullName evidence="1">Homeobox-domain-containing protein</fullName>
    </submittedName>
</protein>
<keyword evidence="1" id="KW-0238">DNA-binding</keyword>
<dbReference type="Proteomes" id="UP000308600">
    <property type="component" value="Unassembled WGS sequence"/>
</dbReference>
<organism evidence="1 2">
    <name type="scientific">Pluteus cervinus</name>
    <dbReference type="NCBI Taxonomy" id="181527"/>
    <lineage>
        <taxon>Eukaryota</taxon>
        <taxon>Fungi</taxon>
        <taxon>Dikarya</taxon>
        <taxon>Basidiomycota</taxon>
        <taxon>Agaricomycotina</taxon>
        <taxon>Agaricomycetes</taxon>
        <taxon>Agaricomycetidae</taxon>
        <taxon>Agaricales</taxon>
        <taxon>Pluteineae</taxon>
        <taxon>Pluteaceae</taxon>
        <taxon>Pluteus</taxon>
    </lineage>
</organism>
<keyword evidence="1" id="KW-0371">Homeobox</keyword>
<gene>
    <name evidence="1" type="ORF">BDN72DRAFT_891097</name>
</gene>
<reference evidence="1 2" key="1">
    <citation type="journal article" date="2019" name="Nat. Ecol. Evol.">
        <title>Megaphylogeny resolves global patterns of mushroom evolution.</title>
        <authorList>
            <person name="Varga T."/>
            <person name="Krizsan K."/>
            <person name="Foldi C."/>
            <person name="Dima B."/>
            <person name="Sanchez-Garcia M."/>
            <person name="Sanchez-Ramirez S."/>
            <person name="Szollosi G.J."/>
            <person name="Szarkandi J.G."/>
            <person name="Papp V."/>
            <person name="Albert L."/>
            <person name="Andreopoulos W."/>
            <person name="Angelini C."/>
            <person name="Antonin V."/>
            <person name="Barry K.W."/>
            <person name="Bougher N.L."/>
            <person name="Buchanan P."/>
            <person name="Buyck B."/>
            <person name="Bense V."/>
            <person name="Catcheside P."/>
            <person name="Chovatia M."/>
            <person name="Cooper J."/>
            <person name="Damon W."/>
            <person name="Desjardin D."/>
            <person name="Finy P."/>
            <person name="Geml J."/>
            <person name="Haridas S."/>
            <person name="Hughes K."/>
            <person name="Justo A."/>
            <person name="Karasinski D."/>
            <person name="Kautmanova I."/>
            <person name="Kiss B."/>
            <person name="Kocsube S."/>
            <person name="Kotiranta H."/>
            <person name="LaButti K.M."/>
            <person name="Lechner B.E."/>
            <person name="Liimatainen K."/>
            <person name="Lipzen A."/>
            <person name="Lukacs Z."/>
            <person name="Mihaltcheva S."/>
            <person name="Morgado L.N."/>
            <person name="Niskanen T."/>
            <person name="Noordeloos M.E."/>
            <person name="Ohm R.A."/>
            <person name="Ortiz-Santana B."/>
            <person name="Ovrebo C."/>
            <person name="Racz N."/>
            <person name="Riley R."/>
            <person name="Savchenko A."/>
            <person name="Shiryaev A."/>
            <person name="Soop K."/>
            <person name="Spirin V."/>
            <person name="Szebenyi C."/>
            <person name="Tomsovsky M."/>
            <person name="Tulloss R.E."/>
            <person name="Uehling J."/>
            <person name="Grigoriev I.V."/>
            <person name="Vagvolgyi C."/>
            <person name="Papp T."/>
            <person name="Martin F.M."/>
            <person name="Miettinen O."/>
            <person name="Hibbett D.S."/>
            <person name="Nagy L.G."/>
        </authorList>
    </citation>
    <scope>NUCLEOTIDE SEQUENCE [LARGE SCALE GENOMIC DNA]</scope>
    <source>
        <strain evidence="1 2">NL-1719</strain>
    </source>
</reference>
<sequence>MQSTSTAELMRDIYSTALSLKKTVKYNLHHVPSSSSIPTPVLFELKPSPSLQSALMSTMVRQEAVEIIRQRLCSLKDRYRRQFDVTAQKLLQSTQTPHLKPIADRLHQLRNAFQTRYENVEEPKLLDFINSMRLENVGEPIVDHQRRPPFNHESIPILEQYFKTDAYPSKHDQVALASQTNMTMKQIEVWFQNHRTRARRDGHTLQRLCRSRTPASEAKTGAEQQPPPPAVLSTPSPSPEPAPRKFIDTSSTSNRPRFPSPVWYRNPAMPLLAVPVLDIDELVAQFATKLSVKDRKLKRRSSSSPEPFEHPKQLSVQQAPLPALVRSERQLQAKPPCTQRLRSRRMARPCLASPFTPYAKLHLGNVFLPENASRLLARPPHRASATPPPIRPRPVSKPSTYPKLQTATRPLLIATAA</sequence>
<name>A0ACD3BGL7_9AGAR</name>
<keyword evidence="2" id="KW-1185">Reference proteome</keyword>
<accession>A0ACD3BGL7</accession>
<dbReference type="EMBL" id="ML208259">
    <property type="protein sequence ID" value="TFK77350.1"/>
    <property type="molecule type" value="Genomic_DNA"/>
</dbReference>
<evidence type="ECO:0000313" key="1">
    <source>
        <dbReference type="EMBL" id="TFK77350.1"/>
    </source>
</evidence>
<proteinExistence type="predicted"/>
<evidence type="ECO:0000313" key="2">
    <source>
        <dbReference type="Proteomes" id="UP000308600"/>
    </source>
</evidence>